<proteinExistence type="predicted"/>
<dbReference type="InterPro" id="IPR004869">
    <property type="entry name" value="MMPL_dom"/>
</dbReference>
<comment type="caution">
    <text evidence="8">The sequence shown here is derived from an EMBL/GenBank/DDBJ whole genome shotgun (WGS) entry which is preliminary data.</text>
</comment>
<feature type="transmembrane region" description="Helical" evidence="6">
    <location>
        <begin position="411"/>
        <end position="429"/>
    </location>
</feature>
<dbReference type="InterPro" id="IPR000731">
    <property type="entry name" value="SSD"/>
</dbReference>
<dbReference type="Pfam" id="PF03176">
    <property type="entry name" value="MMPL"/>
    <property type="match status" value="2"/>
</dbReference>
<dbReference type="InterPro" id="IPR050545">
    <property type="entry name" value="Mycobact_MmpL"/>
</dbReference>
<feature type="transmembrane region" description="Helical" evidence="6">
    <location>
        <begin position="21"/>
        <end position="41"/>
    </location>
</feature>
<feature type="transmembrane region" description="Helical" evidence="6">
    <location>
        <begin position="327"/>
        <end position="346"/>
    </location>
</feature>
<evidence type="ECO:0000313" key="9">
    <source>
        <dbReference type="Proteomes" id="UP000297385"/>
    </source>
</evidence>
<feature type="transmembrane region" description="Helical" evidence="6">
    <location>
        <begin position="352"/>
        <end position="375"/>
    </location>
</feature>
<dbReference type="PANTHER" id="PTHR33406">
    <property type="entry name" value="MEMBRANE PROTEIN MJ1562-RELATED"/>
    <property type="match status" value="1"/>
</dbReference>
<feature type="transmembrane region" description="Helical" evidence="6">
    <location>
        <begin position="618"/>
        <end position="634"/>
    </location>
</feature>
<feature type="transmembrane region" description="Helical" evidence="6">
    <location>
        <begin position="226"/>
        <end position="244"/>
    </location>
</feature>
<dbReference type="PANTHER" id="PTHR33406:SF10">
    <property type="entry name" value="SSD DOMAIN-CONTAINING PROTEIN"/>
    <property type="match status" value="1"/>
</dbReference>
<sequence length="801" mass="88204">MKSATFSKLERFVEFCIRNRVAVTAIYVVLTAVMTFFASHIEIKTVFDDLLPRSHPYVQVHERFKEQFGGSNVVSIMVRADKGDIFQKSVLDKVKKVTTDLALVHGVNPMQIISIASPKLKEIRASTDAIESKPVMFPNVPQTAEQMSELKTSILNNPLVYGTYVSPDLKAALITVDFYESELDYQKIYDQIYKLTQSVQGDGVTVNVVGEPMLFGWVTHYVPETLKIFMLTIMFLAALLFVIMRTWRGTLLPLLAGTTSAIWSLGVAKLFGFNFDPLVIVIAFLITARSISHSVQLVSRFGDEVEGGVDSSRAAAHSAMLQLFKPGMLGVIADAGCMVVVVLTPIPLMQKVAIVGTIWVLTIALTACVMTPILLSWVRKPRGHAHPFDVLPLFDRVLDLCVRVATSRIRYVILGLTAVVFVVSGVYALNLHIGDADAGSPILWQNSRYNVDSAAINRQFQGTDRMYAVFEGSRPDAVKEPAVLSSMEAMQRYMGAQPEIGGSLSIADVLPAVKQILHEDNPRYHELGKTRNENGELIYMWGPDAGEAGRYMDPQVRNGSVTFYFKDHRGDTIRTAMARLKEFIANNPVEHGKYLLAGGLIGVTAAVNEVILSGQVESVALALLWLVICCAVAYRTARAGIFFMIPVMLSNTITFSFMAWKGIGMTLSTLPVAALGIGLGVDYTFYVVDGIREELHKHNDLKKAIEQSIRTAGKGVLITALTLTVAVGLWSLSTLRFQAEMSLLMGIWLFVSAFSALFIMPALVYVFRPEFVVGKGSARLDQRSAETREDDALCCSKPGRV</sequence>
<feature type="transmembrane region" description="Helical" evidence="6">
    <location>
        <begin position="712"/>
        <end position="733"/>
    </location>
</feature>
<keyword evidence="5 6" id="KW-0472">Membrane</keyword>
<keyword evidence="4 6" id="KW-1133">Transmembrane helix</keyword>
<feature type="domain" description="SSD" evidence="7">
    <location>
        <begin position="639"/>
        <end position="766"/>
    </location>
</feature>
<dbReference type="EMBL" id="SNVI01000001">
    <property type="protein sequence ID" value="TFE46989.1"/>
    <property type="molecule type" value="Genomic_DNA"/>
</dbReference>
<feature type="transmembrane region" description="Helical" evidence="6">
    <location>
        <begin position="745"/>
        <end position="767"/>
    </location>
</feature>
<dbReference type="AlphaFoldDB" id="A0A4Y8NB76"/>
<dbReference type="GO" id="GO:0005886">
    <property type="term" value="C:plasma membrane"/>
    <property type="evidence" value="ECO:0007669"/>
    <property type="project" value="UniProtKB-SubCell"/>
</dbReference>
<keyword evidence="3 6" id="KW-0812">Transmembrane</keyword>
<dbReference type="Gene3D" id="1.20.1640.10">
    <property type="entry name" value="Multidrug efflux transporter AcrB transmembrane domain"/>
    <property type="match status" value="2"/>
</dbReference>
<organism evidence="8 9">
    <name type="scientific">Paraburkholderia dipogonis</name>
    <dbReference type="NCBI Taxonomy" id="1211383"/>
    <lineage>
        <taxon>Bacteria</taxon>
        <taxon>Pseudomonadati</taxon>
        <taxon>Pseudomonadota</taxon>
        <taxon>Betaproteobacteria</taxon>
        <taxon>Burkholderiales</taxon>
        <taxon>Burkholderiaceae</taxon>
        <taxon>Paraburkholderia</taxon>
    </lineage>
</organism>
<evidence type="ECO:0000256" key="1">
    <source>
        <dbReference type="ARBA" id="ARBA00004651"/>
    </source>
</evidence>
<protein>
    <submittedName>
        <fullName evidence="8">RND transporter</fullName>
    </submittedName>
</protein>
<dbReference type="Proteomes" id="UP000297385">
    <property type="component" value="Unassembled WGS sequence"/>
</dbReference>
<dbReference type="GeneID" id="97310667"/>
<feature type="transmembrane region" description="Helical" evidence="6">
    <location>
        <begin position="278"/>
        <end position="298"/>
    </location>
</feature>
<evidence type="ECO:0000259" key="7">
    <source>
        <dbReference type="PROSITE" id="PS50156"/>
    </source>
</evidence>
<feature type="transmembrane region" description="Helical" evidence="6">
    <location>
        <begin position="641"/>
        <end position="660"/>
    </location>
</feature>
<feature type="transmembrane region" description="Helical" evidence="6">
    <location>
        <begin position="251"/>
        <end position="272"/>
    </location>
</feature>
<comment type="subcellular location">
    <subcellularLocation>
        <location evidence="1">Cell membrane</location>
        <topology evidence="1">Multi-pass membrane protein</topology>
    </subcellularLocation>
</comment>
<feature type="transmembrane region" description="Helical" evidence="6">
    <location>
        <begin position="672"/>
        <end position="691"/>
    </location>
</feature>
<evidence type="ECO:0000256" key="5">
    <source>
        <dbReference type="ARBA" id="ARBA00023136"/>
    </source>
</evidence>
<dbReference type="PROSITE" id="PS50156">
    <property type="entry name" value="SSD"/>
    <property type="match status" value="1"/>
</dbReference>
<keyword evidence="2" id="KW-1003">Cell membrane</keyword>
<gene>
    <name evidence="8" type="ORF">E2553_19305</name>
</gene>
<accession>A0A4Y8NB76</accession>
<evidence type="ECO:0000313" key="8">
    <source>
        <dbReference type="EMBL" id="TFE46989.1"/>
    </source>
</evidence>
<reference evidence="8 9" key="1">
    <citation type="submission" date="2019-03" db="EMBL/GenBank/DDBJ databases">
        <title>Complete Genome Sequence of Paraburkholderia dipogonis ICMP 19430T, a Nitrogen-fixing Symbiont of the South African Invasive Legume Dipogon lignosus in New Zealand.</title>
        <authorList>
            <person name="De Meyer S.E."/>
        </authorList>
    </citation>
    <scope>NUCLEOTIDE SEQUENCE [LARGE SCALE GENOMIC DNA]</scope>
    <source>
        <strain evidence="8 9">ICMP 19430</strain>
    </source>
</reference>
<evidence type="ECO:0000256" key="6">
    <source>
        <dbReference type="SAM" id="Phobius"/>
    </source>
</evidence>
<evidence type="ECO:0000256" key="2">
    <source>
        <dbReference type="ARBA" id="ARBA00022475"/>
    </source>
</evidence>
<name>A0A4Y8NB76_9BURK</name>
<evidence type="ECO:0000256" key="3">
    <source>
        <dbReference type="ARBA" id="ARBA00022692"/>
    </source>
</evidence>
<evidence type="ECO:0000256" key="4">
    <source>
        <dbReference type="ARBA" id="ARBA00022989"/>
    </source>
</evidence>
<dbReference type="RefSeq" id="WP_134458576.1">
    <property type="nucleotide sequence ID" value="NZ_JBHMFL010000047.1"/>
</dbReference>
<dbReference type="SUPFAM" id="SSF82866">
    <property type="entry name" value="Multidrug efflux transporter AcrB transmembrane domain"/>
    <property type="match status" value="2"/>
</dbReference>